<proteinExistence type="predicted"/>
<dbReference type="InterPro" id="IPR018669">
    <property type="entry name" value="Toxin_HigB"/>
</dbReference>
<accession>A0AAU8GE63</accession>
<dbReference type="EMBL" id="CP159307">
    <property type="protein sequence ID" value="XCH33998.1"/>
    <property type="molecule type" value="Genomic_DNA"/>
</dbReference>
<reference evidence="1" key="1">
    <citation type="submission" date="2024-06" db="EMBL/GenBank/DDBJ databases">
        <title>A Novel Isolate, Dehalogenimonas sp. Strain 4OHTPN, Dechlorinates Aromatic 4 Hydroxy chlorothalonil by a Novel Reductive Dehalogenase.</title>
        <authorList>
            <person name="Liu G."/>
        </authorList>
    </citation>
    <scope>NUCLEOTIDE SEQUENCE</scope>
    <source>
        <strain evidence="1">4OHTPN</strain>
    </source>
</reference>
<dbReference type="Pfam" id="PF09907">
    <property type="entry name" value="HigB_toxin"/>
    <property type="match status" value="1"/>
</dbReference>
<name>A0AAU8GE63_9CHLR</name>
<dbReference type="AlphaFoldDB" id="A0AAU8GE63"/>
<dbReference type="GO" id="GO:0110001">
    <property type="term" value="C:toxin-antitoxin complex"/>
    <property type="evidence" value="ECO:0007669"/>
    <property type="project" value="InterPro"/>
</dbReference>
<dbReference type="GO" id="GO:0003723">
    <property type="term" value="F:RNA binding"/>
    <property type="evidence" value="ECO:0007669"/>
    <property type="project" value="InterPro"/>
</dbReference>
<sequence>MKVIGLAILHRYCVNHTDCADQISTWIAEVEEAAWAKPNDIKARYASASFLPDNRVVFNIKGNRYRLDTKVFYQRKVVMVKRMGTHAEYEGWKF</sequence>
<dbReference type="GO" id="GO:0004519">
    <property type="term" value="F:endonuclease activity"/>
    <property type="evidence" value="ECO:0007669"/>
    <property type="project" value="InterPro"/>
</dbReference>
<gene>
    <name evidence="1" type="ORF">ABV300_03725</name>
</gene>
<organism evidence="1">
    <name type="scientific">Dehalogenimonas sp. 4OHTPN</name>
    <dbReference type="NCBI Taxonomy" id="3166643"/>
    <lineage>
        <taxon>Bacteria</taxon>
        <taxon>Bacillati</taxon>
        <taxon>Chloroflexota</taxon>
        <taxon>Dehalococcoidia</taxon>
        <taxon>Dehalococcoidales</taxon>
        <taxon>Dehalococcoidaceae</taxon>
        <taxon>Dehalogenimonas</taxon>
    </lineage>
</organism>
<dbReference type="RefSeq" id="WP_353715186.1">
    <property type="nucleotide sequence ID" value="NZ_CP159307.1"/>
</dbReference>
<protein>
    <submittedName>
        <fullName evidence="1">Type II toxin-antitoxin system HigB family toxin</fullName>
    </submittedName>
</protein>
<evidence type="ECO:0000313" key="1">
    <source>
        <dbReference type="EMBL" id="XCH33998.1"/>
    </source>
</evidence>